<gene>
    <name evidence="1" type="ORF">PsorP6_018093</name>
</gene>
<evidence type="ECO:0000313" key="1">
    <source>
        <dbReference type="EMBL" id="KAI9916841.1"/>
    </source>
</evidence>
<proteinExistence type="predicted"/>
<reference evidence="1 2" key="1">
    <citation type="journal article" date="2022" name="bioRxiv">
        <title>The genome of the oomycete Peronosclerospora sorghi, a cosmopolitan pathogen of maize and sorghum, is inflated with dispersed pseudogenes.</title>
        <authorList>
            <person name="Fletcher K."/>
            <person name="Martin F."/>
            <person name="Isakeit T."/>
            <person name="Cavanaugh K."/>
            <person name="Magill C."/>
            <person name="Michelmore R."/>
        </authorList>
    </citation>
    <scope>NUCLEOTIDE SEQUENCE [LARGE SCALE GENOMIC DNA]</scope>
    <source>
        <strain evidence="1">P6</strain>
    </source>
</reference>
<evidence type="ECO:0000313" key="2">
    <source>
        <dbReference type="Proteomes" id="UP001163321"/>
    </source>
</evidence>
<comment type="caution">
    <text evidence="1">The sequence shown here is derived from an EMBL/GenBank/DDBJ whole genome shotgun (WGS) entry which is preliminary data.</text>
</comment>
<protein>
    <submittedName>
        <fullName evidence="1">Uncharacterized protein</fullName>
    </submittedName>
</protein>
<accession>A0ACC0WEX0</accession>
<name>A0ACC0WEX0_9STRA</name>
<dbReference type="Proteomes" id="UP001163321">
    <property type="component" value="Chromosome 2"/>
</dbReference>
<keyword evidence="2" id="KW-1185">Reference proteome</keyword>
<sequence>MNLLILFVASSLFEWAELALASTEVKGKNDFEFQRNLRAEGTRLTADFFESVIKEEYQDFPHSIVKDFLSNQFKGKRPPSTTKNLKHKVLMNDPRLKVLKNEKFEKNLRRAIPALDDKYLNIVYYLAMLEINDGSLFDAASAIHRASTFLGLQTIADRMENGQFRLWNKAKLSEDKARYKIFLFSSSVKWRITVLARYKKFLEGLELETHPTEAAGTSS</sequence>
<organism evidence="1 2">
    <name type="scientific">Peronosclerospora sorghi</name>
    <dbReference type="NCBI Taxonomy" id="230839"/>
    <lineage>
        <taxon>Eukaryota</taxon>
        <taxon>Sar</taxon>
        <taxon>Stramenopiles</taxon>
        <taxon>Oomycota</taxon>
        <taxon>Peronosporomycetes</taxon>
        <taxon>Peronosporales</taxon>
        <taxon>Peronosporaceae</taxon>
        <taxon>Peronosclerospora</taxon>
    </lineage>
</organism>
<dbReference type="EMBL" id="CM047581">
    <property type="protein sequence ID" value="KAI9916841.1"/>
    <property type="molecule type" value="Genomic_DNA"/>
</dbReference>